<evidence type="ECO:0000313" key="2">
    <source>
        <dbReference type="Proteomes" id="UP000001694"/>
    </source>
</evidence>
<dbReference type="InterPro" id="IPR029026">
    <property type="entry name" value="tRNA_m1G_MTases_N"/>
</dbReference>
<dbReference type="InterPro" id="IPR029028">
    <property type="entry name" value="Alpha/beta_knot_MTases"/>
</dbReference>
<name>B1Y9L3_PYRNV</name>
<dbReference type="KEGG" id="tne:Tneu_1518"/>
<dbReference type="EMBL" id="CP001014">
    <property type="protein sequence ID" value="ACB40442.1"/>
    <property type="molecule type" value="Genomic_DNA"/>
</dbReference>
<dbReference type="GeneID" id="6166124"/>
<keyword evidence="2" id="KW-1185">Reference proteome</keyword>
<dbReference type="OrthoDB" id="28139at2157"/>
<dbReference type="HOGENOM" id="CLU_1656948_0_0_2"/>
<dbReference type="Proteomes" id="UP000001694">
    <property type="component" value="Chromosome"/>
</dbReference>
<organism evidence="1 2">
    <name type="scientific">Pyrobaculum neutrophilum (strain DSM 2338 / JCM 9278 / NBRC 100436 / V24Sta)</name>
    <name type="common">Thermoproteus neutrophilus</name>
    <dbReference type="NCBI Taxonomy" id="444157"/>
    <lineage>
        <taxon>Archaea</taxon>
        <taxon>Thermoproteota</taxon>
        <taxon>Thermoprotei</taxon>
        <taxon>Thermoproteales</taxon>
        <taxon>Thermoproteaceae</taxon>
        <taxon>Pyrobaculum</taxon>
    </lineage>
</organism>
<dbReference type="SUPFAM" id="SSF75217">
    <property type="entry name" value="alpha/beta knot"/>
    <property type="match status" value="1"/>
</dbReference>
<dbReference type="eggNOG" id="arCOG01240">
    <property type="taxonomic scope" value="Archaea"/>
</dbReference>
<dbReference type="Gene3D" id="3.40.1280.10">
    <property type="match status" value="1"/>
</dbReference>
<dbReference type="RefSeq" id="WP_012350861.1">
    <property type="nucleotide sequence ID" value="NC_010525.1"/>
</dbReference>
<accession>B1Y9L3</accession>
<evidence type="ECO:0000313" key="1">
    <source>
        <dbReference type="EMBL" id="ACB40442.1"/>
    </source>
</evidence>
<dbReference type="STRING" id="444157.Tneu_1518"/>
<reference evidence="1" key="1">
    <citation type="submission" date="2008-03" db="EMBL/GenBank/DDBJ databases">
        <title>Complete sequence of Thermoproteus neutrophilus V24Sta.</title>
        <authorList>
            <consortium name="US DOE Joint Genome Institute"/>
            <person name="Copeland A."/>
            <person name="Lucas S."/>
            <person name="Lapidus A."/>
            <person name="Glavina del Rio T."/>
            <person name="Dalin E."/>
            <person name="Tice H."/>
            <person name="Bruce D."/>
            <person name="Goodwin L."/>
            <person name="Pitluck S."/>
            <person name="Sims D."/>
            <person name="Brettin T."/>
            <person name="Detter J.C."/>
            <person name="Han C."/>
            <person name="Kuske C.R."/>
            <person name="Schmutz J."/>
            <person name="Larimer F."/>
            <person name="Land M."/>
            <person name="Hauser L."/>
            <person name="Kyrpides N."/>
            <person name="Mikhailova N."/>
            <person name="Biddle J.F."/>
            <person name="Zhang Z."/>
            <person name="Fitz-Gibbon S.T."/>
            <person name="Lowe T.M."/>
            <person name="Saltikov C."/>
            <person name="House C.H."/>
            <person name="Richardson P."/>
        </authorList>
    </citation>
    <scope>NUCLEOTIDE SEQUENCE [LARGE SCALE GENOMIC DNA]</scope>
    <source>
        <strain evidence="1">V24Sta</strain>
    </source>
</reference>
<proteinExistence type="predicted"/>
<protein>
    <submittedName>
        <fullName evidence="1">Uncharacterized protein</fullName>
    </submittedName>
</protein>
<gene>
    <name evidence="1" type="ordered locus">Tneu_1518</name>
</gene>
<dbReference type="AlphaFoldDB" id="B1Y9L3"/>
<sequence>MRRFLVITTQQKINEEPHIYAKILVAALLISNGVRQDAEAVYHLVDQRKTVKIIGARVKRLFPDEESSVGFLRKAVAGEKLPGVVVKRDQGDLVVGMALGPSGRGRCAPRTPFTYILKFVEYDVEPECGLGLEKIPPHHQVVIVNIEVDRALRRGLHL</sequence>